<comment type="catalytic activity">
    <reaction evidence="1">
        <text>Thiol-dependent hydrolysis of ester, thioester, amide, peptide and isopeptide bonds formed by the C-terminal Gly of ubiquitin (a 76-residue protein attached to proteins as an intracellular targeting signal).</text>
        <dbReference type="EC" id="3.4.19.12"/>
    </reaction>
</comment>
<dbReference type="PANTHER" id="PTHR13367:SF28">
    <property type="entry name" value="UBIQUITIN THIOESTERASE ZRANB1"/>
    <property type="match status" value="1"/>
</dbReference>
<reference evidence="16 17" key="1">
    <citation type="submission" date="2019-07" db="EMBL/GenBank/DDBJ databases">
        <title>Genomes of Cafeteria roenbergensis.</title>
        <authorList>
            <person name="Fischer M.G."/>
            <person name="Hackl T."/>
            <person name="Roman M."/>
        </authorList>
    </citation>
    <scope>NUCLEOTIDE SEQUENCE [LARGE SCALE GENOMIC DNA]</scope>
    <source>
        <strain evidence="14 17">Cflag</strain>
        <strain evidence="15 16">RCC970-E3</strain>
    </source>
</reference>
<dbReference type="InterPro" id="IPR022105">
    <property type="entry name" value="DUF3645"/>
</dbReference>
<dbReference type="Pfam" id="PF12359">
    <property type="entry name" value="DUF3645"/>
    <property type="match status" value="1"/>
</dbReference>
<evidence type="ECO:0000256" key="4">
    <source>
        <dbReference type="ARBA" id="ARBA00022670"/>
    </source>
</evidence>
<feature type="region of interest" description="Disordered" evidence="9">
    <location>
        <begin position="2150"/>
        <end position="2181"/>
    </location>
</feature>
<evidence type="ECO:0000256" key="10">
    <source>
        <dbReference type="SAM" id="SignalP"/>
    </source>
</evidence>
<evidence type="ECO:0000256" key="6">
    <source>
        <dbReference type="ARBA" id="ARBA00022801"/>
    </source>
</evidence>
<dbReference type="GO" id="GO:0005737">
    <property type="term" value="C:cytoplasm"/>
    <property type="evidence" value="ECO:0007669"/>
    <property type="project" value="TreeGrafter"/>
</dbReference>
<keyword evidence="6" id="KW-0378">Hydrolase</keyword>
<evidence type="ECO:0000313" key="14">
    <source>
        <dbReference type="EMBL" id="KAA0167212.1"/>
    </source>
</evidence>
<evidence type="ECO:0000259" key="13">
    <source>
        <dbReference type="Pfam" id="PF12359"/>
    </source>
</evidence>
<evidence type="ECO:0000256" key="2">
    <source>
        <dbReference type="ARBA" id="ARBA00009176"/>
    </source>
</evidence>
<dbReference type="InterPro" id="IPR022099">
    <property type="entry name" value="DUF3638"/>
</dbReference>
<organism evidence="14 17">
    <name type="scientific">Cafeteria roenbergensis</name>
    <name type="common">Marine flagellate</name>
    <dbReference type="NCBI Taxonomy" id="33653"/>
    <lineage>
        <taxon>Eukaryota</taxon>
        <taxon>Sar</taxon>
        <taxon>Stramenopiles</taxon>
        <taxon>Bigyra</taxon>
        <taxon>Opalozoa</taxon>
        <taxon>Bicosoecida</taxon>
        <taxon>Cafeteriaceae</taxon>
        <taxon>Cafeteria</taxon>
    </lineage>
</organism>
<sequence length="4643" mass="489672">MPGRGHLLRLAAVVLAAALANADLGSADARSPGPPIDPGWLPGGVILDFDPAGLIRTGLDAADDLAFLSLVAATDRVKLLGVTVTYGNAMLAHTKTNAMQLLRLAGVEDSVPRVSGVADWGMAPNPNGVNPAAEFIAQTLLTHPVNTVTVVCLGPLTNLAAALRLEPSIASRARAVLFAEGVRGPGGGALNLGLSDPGAALQVLSAPVPRIFVPRRACEEAPVSPALVRAARELCPGSAACEYLQQLDRAAQRGEGTRGWVQDVWDALVGPAAGPGEAAGQALQPALREHFPAGAGRGAVPPEGQRGRAAEPTMLRHGGAPAGLLCDLVAVAALLAPASFREWDVVRLDSDSWSGSQEAAVRLGFSAQQAQLLLATAGGRKRVPLPSNLVPDDADLLAADLRSMPWPSSDPDEDPLGGVSMLDPGVVLVPSRAQLFELEQGQRLEPAPLVRALALAFYVPHALPGKQMEGAFLDDGLLNPYIALPVLAISACAGGSRKLQAGIEMAAHSAAASGPREPSFEVYPAGTKFWLDGAYVGEFGDPFVEDTELEGNRSVPSLKVMVKLVTALAAMAEAHGWRMDPARLRDAAACMDEGTVAGSGDTVRDQVIDLHSRLVNLKAGGCLMLPSGWLGTGGGHAIMSQWHRREDGDFDFVVINSGEGLEHHPQRKDARGEVFKSVMRFSKIPAERATDTAILWVNRQLYHHPSKGHTPQVWYAAFLGSLLQTDQVTALAPTFCVDDDALDGDWMTPQRAGVCYFRCVLISFKYFLRSRGASYEEVKRTTVYLRLMFVLAAKHSVETLGNCPVHLGPAALSQSDLMLLRVGLHQTAHHTLKAVRRGHLTSSEAGWIEHTLSEFEEKLLPSCVIAGWADTGPPPVRFISDAGDATAGRAPPGKVLWSPVLAGSAAKLLTFDPKFDDFCGGEAAVESDANLVLSNVMAGVEFRASTGGLHGTLANAIALANMLAAGSGGVTPAAGKQLAMEVLFDVVCCKLPTGLALKRAALGLPAVAGDGSAEACWAGVPVGSAAFSRGVMTKDAASLLAKDAHEVMCLVLALWRASPNLEGQGIAMRNLTVIAAAQLLDACLRYAAPCDGGFLSSRLRGTVSRKVLDQVDGASRETGPAAGPDKPARLAFVTPAGATLAEATAALEASRPGLGEARRRVCEYDAIVTRDCALAMLGLDSDPSAGAGAGAGAAAAASSRGRVSGAAPHAATCPPTSSVAAAEHKVGIALYCDFRTQASKSIRVESDAPLLVEAEAAARCEEYPVVSDASLQEARELMKSATLTRAGVPPLVARSRLLMELSGAEFGLGLSTNILLQVCLEPADHAKVCPPCDELASAPGTACALKFDKDLKVCDVTLSVGSLSLTSKDIPLLRSVPLSPCDPRMHGVAARGGPQAPADEDDVMLAVRLDSFGDVLTPDESERLLALLTTETLRVPLALDFFGDSLVGALFDADLRQLLWNAVFELRDLAVKPASHGEPLPVTAAPASSPALLATPRGPLWYELRHCPASTLGALSRLIKAASKLCGAGSGNTFFITLLFIARLTARVLQTATAVLQDGSPDLGHESVCSTGAARSHHAGLAAERTKVLLVVASDLEPALEAHRARAQAKFWTENLLAIRLHVALLRLSLLPGELTSQAIADVLGSVALARVLHSFGAQAGKPFTMSKWRARAPKPLLAGRTPGQRAAVPPGLEPPWMRAAGGIRMTEHNVAEMTFTFRNRLVTWLASATPSQRSEALTMALRIVQQNDSSNWDAGESLPCGSRPKDDLEMGVYQGAGGHLLFLAQTFELRSTSGSAVQPVPETTAHHGVFKLFFGRGEVPYCTVVARQENCTRLSILGSPSLAAYGSLEVEHWTPPSDESSSGKAGDQSTPCLELLQASGYPAGGKGDLEWLGVKHTRKVFSGGALQGSFRSALPWAAEVLDECVIGEFREAATIPKCDAEKLEPHKEAIAERAARAQLALRTMSIFAPSDVESLADASSISLLCSQPESSTQLEIVLHKSTCAAGAGTGGIGWAEVFCLDEFARRVFRRPIYCSDVRRSLFCGNHATQPLEYALSTAPPAPRMFRGGDITRVSGFGSSIAVYRTRSEPSEATVAVSAARIEADPGIPPEPATRALFVPVYMLRGVLPGALLDLPLMWWLRKEADGGTTLLGEPVPARANAGAGGDEPDSEPEGAATEDGTAGACRVMVIARVVGTEVGSAASGAAAAAAASARAASGARWPGLQITLHHLYHGMRTPGPVGAAARALFGRDHAALSEPPHSPGPARLLHDMSDLTAGTALASLRDSVVRAESASHALAWSLLSEEERGLAESSTAPAVLSGGARSLWAVELPRLETSLEARPSKASPGGVRFFVSDRDGLFLNEDEGLVAGWDADAGTHPVRPAQQVEEETTVGVRPLGLLAGLPHALVLRGGDGSAHLLVPSHPLIQQFVADAPFSTFVAQARGTSKWTWSCARKTFLLSVSVSEGFLRVPSLAAALYLVQCLVAHRHYSRASRVLRSVDTDKPLSGTEQFLLTELGRFQRDKTPDMAAIRCQLCLCLRYVRSIRFPWVLANEVAKVLGLREHVRSMCQLTHEQAASLLEMTKGNEVDIAMHRGFTKGATTKLASSSRVQVASRLESTVSDVEQIIEKNLKCLRAARPVPESELDQICRKSEYWDELIFERKRLTSLDDSEGQKWLAGVMTNHPRDMLKTLIRLSVGDTTFDLGCGHNAGRRFAPVVARIILASHSLAAGYGRHSEGRSFPFLMAFAASQVNAAGTRATLAGEHSGFPTFWDDHITSATVNSVNYVREVSAKVLAAYTACGGQGAFVVDRRAQLLPSPTQAVMVTPDMAPPQPPPISGTTPLEPLILCGTLARGEAEKEAPASRIVRAAQQAARGALDPAGVALAAAAVTKEDVAAFGGRPLFPLMCEVSAERGHGMVVALTAEERGVPLPAPGLPFEAAPAGGEPMPASFVASSMRGRLEASCGDWHARVKSGTEEQLRCLVLPGGEQRWRLPTRAEMADAAFLEAAIGDLDALAKHLQALFSAEVSAVRVGVPAVLAVANGLSAGEAAASALRLASAALGKPLSTSDTAASLAAAPSALADERSADACVLTSLERLAGHRAPVSDDMLLAASLSASREADLTNANPMLAPNRARSAVEAAGAMMLRANRASQCSFCLGQSLRLLSQLQAIRASSTAPGEIEHGAVIRAGAALASSLVARRHYASTLGGTLGAAERAFQTSTSFTMPGDADEARLDPRFLVFEFLNGWLLRREQVEIVTQFVREMGVDVLGLPEDVDKATTPNVDTENDDDDDMELEIGEEGLDIDLDLDDMAGAGIAIGDAKEALVGGKGVRGKAVSRITQARMGMGKTACVSPLCCLFMANGQSIVAQVVPSALLAQTQTLLSEIFAQVIPKRVVTLDFDRTRADDPVALRQLYEKIAATRRDRGVLITTASALKSMALLFVEELGKAMGSDGVRTLERPSKERERHFAAAGLMAETLDVFGERGQGRLLLDEVDMLFSPLTSELNFPISDTVLIGPRPERWSLPVAMVAAVHAATAAVSQGASAASARSGASAAAAGAAAGKDALAALAEGGGEDAGPIAGLVEAIRAGLSQHALQVSPHLVLLEQRFYHDTLVGPLADWAAWWLKGPAQVAGEGATQPGSDELAAAVASRTPRSPAVLSVCRGLPERGRRLVALARQWVTGLLPHALTKINRVTFGLLTGAHASSLAPGTSRTRLLTSVPFVGLDVPSPVSEHAHPDVLIGLTALAYAYEGLQLRHLHEVGRTLKQAMAHQVGAISQRPARQLWSRWCRASAAAWREQFGAVADAVKAQRQAEQIPSPASTGALDDAMFREASLGEPEVPELELLQMDDAEQARDVFRLLGRHAPTARWFLNTTVFPFVCNHREAKLSASGQELGTDMLFAGRCGFSGTPNDLIPLELGSCDFEPGSEGQFLSTLTDPSVVSIDTTVATGMLFKDAAGSQAWSVRALLKALATADPPYHALIDCGALITGMSNEDTAWMLLREGLPKHSGVVFLNEANAKMVAIRGRTEAVPLSECGLPFDKRLTIYDQCHTTGMDIKQAPAARALLTIGKDNTLRDVFQAAWRMRGIGKGQTVNFLVTPEVASLIQRNRGARAFASEDLLQGLFGWLLRNSIRIESLMFSQLCKQDMAHTWRRSAFRDMQAIMGGVDPACAATPGLPIASEVRKPIANRGVREAILPALKVFRESVSFSVPDPLAEPASACSDGGGLAAAADFARCEHPRFVRSKDEERIGIIVRRSKSGSGEDDAAAEAGLELGSEMVQEQEAEAEVEQEEDAERESELAQWFNTPDVAIPMAESWSIADLGRVGSGDGLASVVAGSYRFSSWKPGRACPSPVGMPAAVLASPHWCPQDISGEPEFRIKLAAAVLTIGGATGAGPAGILLSLAEAEAIRRAFHTRVLEASLHDGAPSPGLWLVRSSKLSLLDFPGAAASERVGSGGVMTQLPETSAVAAAALFSNNEVWVNKRVACTLLDALSGLSAEERLLTFETVMLRRRERRRAWQATPMRDVFTLPSSEAARRRDVQLAELACKLRASSESLHELFAAADSHRSGRLGPAEVASLAAAVGLSVTRTEASALSGSIAALTGRTDSTVTLAALAQLASSQEHGSAGPGARS</sequence>
<comment type="caution">
    <text evidence="14">The sequence shown here is derived from an EMBL/GenBank/DDBJ whole genome shotgun (WGS) entry which is preliminary data.</text>
</comment>
<dbReference type="Proteomes" id="UP000325113">
    <property type="component" value="Unassembled WGS sequence"/>
</dbReference>
<dbReference type="GO" id="GO:0016799">
    <property type="term" value="F:hydrolase activity, hydrolyzing N-glycosyl compounds"/>
    <property type="evidence" value="ECO:0007669"/>
    <property type="project" value="InterPro"/>
</dbReference>
<evidence type="ECO:0000256" key="7">
    <source>
        <dbReference type="ARBA" id="ARBA00022807"/>
    </source>
</evidence>
<feature type="domain" description="DUF3638" evidence="12">
    <location>
        <begin position="3342"/>
        <end position="3542"/>
    </location>
</feature>
<dbReference type="PANTHER" id="PTHR13367">
    <property type="entry name" value="UBIQUITIN THIOESTERASE"/>
    <property type="match status" value="1"/>
</dbReference>
<name>A0A5A8DPB5_CAFRO</name>
<evidence type="ECO:0000313" key="17">
    <source>
        <dbReference type="Proteomes" id="UP000325113"/>
    </source>
</evidence>
<feature type="domain" description="DUF3645" evidence="13">
    <location>
        <begin position="3720"/>
        <end position="3751"/>
    </location>
</feature>
<dbReference type="EMBL" id="VLTL01000026">
    <property type="protein sequence ID" value="KAA0168788.1"/>
    <property type="molecule type" value="Genomic_DNA"/>
</dbReference>
<dbReference type="GO" id="GO:0071947">
    <property type="term" value="P:protein deubiquitination involved in ubiquitin-dependent protein catabolic process"/>
    <property type="evidence" value="ECO:0007669"/>
    <property type="project" value="TreeGrafter"/>
</dbReference>
<accession>A0A5A8DPB5</accession>
<dbReference type="InterPro" id="IPR001910">
    <property type="entry name" value="Inosine/uridine_hydrolase_dom"/>
</dbReference>
<evidence type="ECO:0000259" key="11">
    <source>
        <dbReference type="Pfam" id="PF01156"/>
    </source>
</evidence>
<evidence type="ECO:0000256" key="5">
    <source>
        <dbReference type="ARBA" id="ARBA00022786"/>
    </source>
</evidence>
<evidence type="ECO:0000256" key="1">
    <source>
        <dbReference type="ARBA" id="ARBA00000707"/>
    </source>
</evidence>
<proteinExistence type="inferred from homology"/>
<evidence type="ECO:0000313" key="16">
    <source>
        <dbReference type="Proteomes" id="UP000324907"/>
    </source>
</evidence>
<evidence type="ECO:0000313" key="15">
    <source>
        <dbReference type="EMBL" id="KAA0168788.1"/>
    </source>
</evidence>
<keyword evidence="5" id="KW-0833">Ubl conjugation pathway</keyword>
<dbReference type="Proteomes" id="UP000324907">
    <property type="component" value="Unassembled WGS sequence"/>
</dbReference>
<dbReference type="GO" id="GO:0004843">
    <property type="term" value="F:cysteine-type deubiquitinase activity"/>
    <property type="evidence" value="ECO:0007669"/>
    <property type="project" value="UniProtKB-EC"/>
</dbReference>
<protein>
    <recommendedName>
        <fullName evidence="3">ubiquitinyl hydrolase 1</fullName>
        <ecNumber evidence="3">3.4.19.12</ecNumber>
    </recommendedName>
</protein>
<keyword evidence="7" id="KW-0788">Thiol protease</keyword>
<dbReference type="InterPro" id="IPR036452">
    <property type="entry name" value="Ribo_hydro-like"/>
</dbReference>
<dbReference type="GO" id="GO:0070530">
    <property type="term" value="F:K63-linked polyubiquitin modification-dependent protein binding"/>
    <property type="evidence" value="ECO:0007669"/>
    <property type="project" value="TreeGrafter"/>
</dbReference>
<evidence type="ECO:0000259" key="12">
    <source>
        <dbReference type="Pfam" id="PF12340"/>
    </source>
</evidence>
<dbReference type="EC" id="3.4.19.12" evidence="3"/>
<feature type="chain" id="PRO_5036365951" description="ubiquitinyl hydrolase 1" evidence="10">
    <location>
        <begin position="23"/>
        <end position="4643"/>
    </location>
</feature>
<dbReference type="Pfam" id="PF01156">
    <property type="entry name" value="IU_nuc_hydro"/>
    <property type="match status" value="1"/>
</dbReference>
<feature type="domain" description="Inosine/uridine-preferring nucleoside hydrolase" evidence="11">
    <location>
        <begin position="45"/>
        <end position="260"/>
    </location>
</feature>
<keyword evidence="8" id="KW-0175">Coiled coil</keyword>
<dbReference type="Gene3D" id="3.90.245.10">
    <property type="entry name" value="Ribonucleoside hydrolase-like"/>
    <property type="match status" value="1"/>
</dbReference>
<feature type="coiled-coil region" evidence="8">
    <location>
        <begin position="4281"/>
        <end position="4310"/>
    </location>
</feature>
<dbReference type="SUPFAM" id="SSF53590">
    <property type="entry name" value="Nucleoside hydrolase"/>
    <property type="match status" value="1"/>
</dbReference>
<dbReference type="InterPro" id="IPR051346">
    <property type="entry name" value="OTU_Deubiquitinase"/>
</dbReference>
<feature type="signal peptide" evidence="10">
    <location>
        <begin position="1"/>
        <end position="22"/>
    </location>
</feature>
<evidence type="ECO:0000256" key="8">
    <source>
        <dbReference type="SAM" id="Coils"/>
    </source>
</evidence>
<keyword evidence="10" id="KW-0732">Signal</keyword>
<dbReference type="Pfam" id="PF12340">
    <property type="entry name" value="DUF3638"/>
    <property type="match status" value="1"/>
</dbReference>
<evidence type="ECO:0000256" key="9">
    <source>
        <dbReference type="SAM" id="MobiDB-lite"/>
    </source>
</evidence>
<dbReference type="EMBL" id="VLTM01000006">
    <property type="protein sequence ID" value="KAA0167212.1"/>
    <property type="molecule type" value="Genomic_DNA"/>
</dbReference>
<evidence type="ECO:0000256" key="3">
    <source>
        <dbReference type="ARBA" id="ARBA00012759"/>
    </source>
</evidence>
<keyword evidence="4" id="KW-0645">Protease</keyword>
<dbReference type="GO" id="GO:0005634">
    <property type="term" value="C:nucleus"/>
    <property type="evidence" value="ECO:0007669"/>
    <property type="project" value="TreeGrafter"/>
</dbReference>
<comment type="similarity">
    <text evidence="2">Belongs to the IUNH family.</text>
</comment>
<gene>
    <name evidence="15" type="ORF">FNF28_02335</name>
    <name evidence="14" type="ORF">FNF31_01098</name>
</gene>